<comment type="caution">
    <text evidence="1">The sequence shown here is derived from an EMBL/GenBank/DDBJ whole genome shotgun (WGS) entry which is preliminary data.</text>
</comment>
<sequence>MSRPPPPPISEAEWSIHKEEILELFPTLTQKALLEHLRNKHGFCPTLVLAPFSATNCTAEMSNHTSDEEAPDGIVVSTPPAGMDICAGNNLEIPIAQFEKLLQLCMYQYSQNILAAGNLASSAILDPGTLNDFSAPSAEARHENLFEATNVQFGDQNSFFQPFPQDQSYRQGKLLFQECLKELLEPNSPGRTVMTTSLVRDCAVQRRTGDHNHHTEQLSRASNLEKPLQLLLYAIYLSSNNLLGHERTDTILHWISDTGNSWVITVIVALRTPTTDAFAGAILNSAVRLGKNDIACELLEKGVNPNFITHDPVNPFKSLMGAAFSHFTLDEAVKARNIALVRLLVKKGAQSHSQSWEDLLLENNGDCSNDHLGNVQFVIDNGRGVNTAFRTGPMFGIAKRKTLFHTVIENGDVNAAKMFLDAGASVNMISKYFATPLQVAAGLGNVEMVKLLINAGAEVDAPSGASVANLEKEDIEDILTCSLLTPLQIALAGGEKAVAEVLLQHGADVNGLDVTAYCTKWEEEAVDCEEFFPFEEELHETIANGDIPVQFWHDQPYSAYCRFRHIGLLNSPLQAAAARGDLELVDRLLSLGANLQARGGFGTALQVAASRKGNLEVVRLLLDKGANINAAAQAPVGRTALQAAIQCGDVDTVHFLIESGAAVNDYPCLARGRSALQAAVERNDIILARLLILLGAKVNTKASPFGGRTCLQAAAGFGNMQMIDLLLKHGANASAPPSKFSGGTTAIMAAVDGKHIVAARKILDNGGNPNVAISVGDDERRYPLGKSIEMRQHEMTQLLLENGADPNGLIDSQNPLALARSIQEPETMQLLIRSGADVNALSQLWEESVLQAAAKVGSVSQCRLLIEAGAVLEGDMGTAALQSAVQFHHTAVIKYLLSKGVSPNWGTGPRRKVWSRLCSPITAMFEHSMRRDMQDKKVEEEIIDMLLRHGAEIRPDDNLRTRVCHLSLEMIRRLIGEGLNINPCPDSSSQESLLHYASSNGMIDIVRLLLDAGADVNLSSSKHMGRTALHGAVAGQHISVAELLLSSGAHVNGRAGASNDRTVLHEAVIAGSLPLVLLLLKKGADVNAVPSSSWGRTVLEAAAVHGRLDIAHLLLKEDKEPGTLQMRCTKAAELALSNGFPALANVLQEWKVQNAEV</sequence>
<reference evidence="1" key="1">
    <citation type="submission" date="2022-08" db="EMBL/GenBank/DDBJ databases">
        <title>Genome Sequence of Lecanicillium fungicola.</title>
        <authorList>
            <person name="Buettner E."/>
        </authorList>
    </citation>
    <scope>NUCLEOTIDE SEQUENCE</scope>
    <source>
        <strain evidence="1">Babe33</strain>
    </source>
</reference>
<proteinExistence type="predicted"/>
<gene>
    <name evidence="1" type="ORF">NQ176_g2948</name>
</gene>
<evidence type="ECO:0000313" key="2">
    <source>
        <dbReference type="Proteomes" id="UP001143910"/>
    </source>
</evidence>
<protein>
    <submittedName>
        <fullName evidence="1">Uncharacterized protein</fullName>
    </submittedName>
</protein>
<dbReference type="Proteomes" id="UP001143910">
    <property type="component" value="Unassembled WGS sequence"/>
</dbReference>
<organism evidence="1 2">
    <name type="scientific">Zarea fungicola</name>
    <dbReference type="NCBI Taxonomy" id="93591"/>
    <lineage>
        <taxon>Eukaryota</taxon>
        <taxon>Fungi</taxon>
        <taxon>Dikarya</taxon>
        <taxon>Ascomycota</taxon>
        <taxon>Pezizomycotina</taxon>
        <taxon>Sordariomycetes</taxon>
        <taxon>Hypocreomycetidae</taxon>
        <taxon>Hypocreales</taxon>
        <taxon>Cordycipitaceae</taxon>
        <taxon>Zarea</taxon>
    </lineage>
</organism>
<accession>A0ACC1NM48</accession>
<evidence type="ECO:0000313" key="1">
    <source>
        <dbReference type="EMBL" id="KAJ2979936.1"/>
    </source>
</evidence>
<keyword evidence="2" id="KW-1185">Reference proteome</keyword>
<name>A0ACC1NM48_9HYPO</name>
<dbReference type="EMBL" id="JANJQO010000240">
    <property type="protein sequence ID" value="KAJ2979936.1"/>
    <property type="molecule type" value="Genomic_DNA"/>
</dbReference>